<evidence type="ECO:0000313" key="3">
    <source>
        <dbReference type="Proteomes" id="UP000494106"/>
    </source>
</evidence>
<proteinExistence type="predicted"/>
<evidence type="ECO:0000313" key="2">
    <source>
        <dbReference type="EMBL" id="CAB3222656.1"/>
    </source>
</evidence>
<feature type="domain" description="Reverse transcriptase Ty1/copia-type" evidence="1">
    <location>
        <begin position="10"/>
        <end position="87"/>
    </location>
</feature>
<keyword evidence="3" id="KW-1185">Reference proteome</keyword>
<protein>
    <recommendedName>
        <fullName evidence="1">Reverse transcriptase Ty1/copia-type domain-containing protein</fullName>
    </recommendedName>
</protein>
<evidence type="ECO:0000259" key="1">
    <source>
        <dbReference type="Pfam" id="PF07727"/>
    </source>
</evidence>
<accession>A0A8S0YSS0</accession>
<dbReference type="Proteomes" id="UP000494106">
    <property type="component" value="Unassembled WGS sequence"/>
</dbReference>
<dbReference type="Pfam" id="PF07727">
    <property type="entry name" value="RVT_2"/>
    <property type="match status" value="1"/>
</dbReference>
<sequence length="98" mass="11369">MLQDIRKIKGEKVCWLKKALYGLKQAGRQWFYKLDHAPMKMKFKASTADPCIYTWSQGTDKMIVAVYVDDLAFANTNESSLEKLKKRSIAIKIYHPKV</sequence>
<dbReference type="AlphaFoldDB" id="A0A8S0YSS0"/>
<dbReference type="OrthoDB" id="1645289at2759"/>
<gene>
    <name evidence="2" type="ORF">APLA_LOCUS1210</name>
</gene>
<organism evidence="2 3">
    <name type="scientific">Arctia plantaginis</name>
    <name type="common">Wood tiger moth</name>
    <name type="synonym">Phalaena plantaginis</name>
    <dbReference type="NCBI Taxonomy" id="874455"/>
    <lineage>
        <taxon>Eukaryota</taxon>
        <taxon>Metazoa</taxon>
        <taxon>Ecdysozoa</taxon>
        <taxon>Arthropoda</taxon>
        <taxon>Hexapoda</taxon>
        <taxon>Insecta</taxon>
        <taxon>Pterygota</taxon>
        <taxon>Neoptera</taxon>
        <taxon>Endopterygota</taxon>
        <taxon>Lepidoptera</taxon>
        <taxon>Glossata</taxon>
        <taxon>Ditrysia</taxon>
        <taxon>Noctuoidea</taxon>
        <taxon>Erebidae</taxon>
        <taxon>Arctiinae</taxon>
        <taxon>Arctia</taxon>
    </lineage>
</organism>
<name>A0A8S0YSS0_ARCPL</name>
<dbReference type="InterPro" id="IPR013103">
    <property type="entry name" value="RVT_2"/>
</dbReference>
<dbReference type="EMBL" id="CADEBC010000088">
    <property type="protein sequence ID" value="CAB3222656.1"/>
    <property type="molecule type" value="Genomic_DNA"/>
</dbReference>
<reference evidence="2 3" key="1">
    <citation type="submission" date="2020-04" db="EMBL/GenBank/DDBJ databases">
        <authorList>
            <person name="Wallbank WR R."/>
            <person name="Pardo Diaz C."/>
            <person name="Kozak K."/>
            <person name="Martin S."/>
            <person name="Jiggins C."/>
            <person name="Moest M."/>
            <person name="Warren A I."/>
            <person name="Byers J.R.P. K."/>
            <person name="Montejo-Kovacevich G."/>
            <person name="Yen C E."/>
        </authorList>
    </citation>
    <scope>NUCLEOTIDE SEQUENCE [LARGE SCALE GENOMIC DNA]</scope>
</reference>
<comment type="caution">
    <text evidence="2">The sequence shown here is derived from an EMBL/GenBank/DDBJ whole genome shotgun (WGS) entry which is preliminary data.</text>
</comment>